<keyword evidence="4" id="KW-0963">Cytoplasm</keyword>
<comment type="subcellular location">
    <subcellularLocation>
        <location evidence="2">Cytoplasm</location>
    </subcellularLocation>
    <subcellularLocation>
        <location evidence="1">Membrane</location>
        <topology evidence="1">Peripheral membrane protein</topology>
    </subcellularLocation>
</comment>
<dbReference type="KEGG" id="cann:107846722"/>
<comment type="caution">
    <text evidence="14">The sequence shown here is derived from an EMBL/GenBank/DDBJ whole genome shotgun (WGS) entry which is preliminary data.</text>
</comment>
<evidence type="ECO:0000256" key="7">
    <source>
        <dbReference type="ARBA" id="ARBA00022741"/>
    </source>
</evidence>
<dbReference type="Gene3D" id="3.40.50.300">
    <property type="entry name" value="P-loop containing nucleotide triphosphate hydrolases"/>
    <property type="match status" value="1"/>
</dbReference>
<keyword evidence="15" id="KW-1185">Reference proteome</keyword>
<keyword evidence="6" id="KW-0677">Repeat</keyword>
<dbReference type="SUPFAM" id="SSF52540">
    <property type="entry name" value="P-loop containing nucleoside triphosphate hydrolases"/>
    <property type="match status" value="1"/>
</dbReference>
<keyword evidence="8" id="KW-0611">Plant defense</keyword>
<evidence type="ECO:0000313" key="14">
    <source>
        <dbReference type="EMBL" id="PHT67636.1"/>
    </source>
</evidence>
<dbReference type="OrthoDB" id="646178at2759"/>
<evidence type="ECO:0000256" key="4">
    <source>
        <dbReference type="ARBA" id="ARBA00022490"/>
    </source>
</evidence>
<dbReference type="Pfam" id="PF00931">
    <property type="entry name" value="NB-ARC"/>
    <property type="match status" value="1"/>
</dbReference>
<dbReference type="GO" id="GO:0005737">
    <property type="term" value="C:cytoplasm"/>
    <property type="evidence" value="ECO:0007669"/>
    <property type="project" value="UniProtKB-SubCell"/>
</dbReference>
<keyword evidence="7" id="KW-0547">Nucleotide-binding</keyword>
<dbReference type="Gene3D" id="1.10.10.10">
    <property type="entry name" value="Winged helix-like DNA-binding domain superfamily/Winged helix DNA-binding domain"/>
    <property type="match status" value="1"/>
</dbReference>
<gene>
    <name evidence="14" type="ORF">T459_27123</name>
</gene>
<evidence type="ECO:0000256" key="10">
    <source>
        <dbReference type="ARBA" id="ARBA00023054"/>
    </source>
</evidence>
<keyword evidence="11" id="KW-0472">Membrane</keyword>
<evidence type="ECO:0000259" key="13">
    <source>
        <dbReference type="Pfam" id="PF23559"/>
    </source>
</evidence>
<dbReference type="GO" id="GO:0043531">
    <property type="term" value="F:ADP binding"/>
    <property type="evidence" value="ECO:0007669"/>
    <property type="project" value="InterPro"/>
</dbReference>
<dbReference type="InterPro" id="IPR002182">
    <property type="entry name" value="NB-ARC"/>
</dbReference>
<evidence type="ECO:0000256" key="9">
    <source>
        <dbReference type="ARBA" id="ARBA00022840"/>
    </source>
</evidence>
<dbReference type="Gramene" id="PHT67636">
    <property type="protein sequence ID" value="PHT67636"/>
    <property type="gene ID" value="T459_27123"/>
</dbReference>
<keyword evidence="9" id="KW-0067">ATP-binding</keyword>
<comment type="similarity">
    <text evidence="3">Belongs to the disease resistance NB-LRR family.</text>
</comment>
<evidence type="ECO:0000256" key="5">
    <source>
        <dbReference type="ARBA" id="ARBA00022614"/>
    </source>
</evidence>
<dbReference type="EMBL" id="AYRZ02000011">
    <property type="protein sequence ID" value="PHT67636.1"/>
    <property type="molecule type" value="Genomic_DNA"/>
</dbReference>
<dbReference type="InterPro" id="IPR058922">
    <property type="entry name" value="WHD_DRP"/>
</dbReference>
<keyword evidence="5" id="KW-0433">Leucine-rich repeat</keyword>
<reference evidence="14 15" key="2">
    <citation type="journal article" date="2017" name="Genome Biol.">
        <title>New reference genome sequences of hot pepper reveal the massive evolution of plant disease-resistance genes by retroduplication.</title>
        <authorList>
            <person name="Kim S."/>
            <person name="Park J."/>
            <person name="Yeom S.I."/>
            <person name="Kim Y.M."/>
            <person name="Seo E."/>
            <person name="Kim K.T."/>
            <person name="Kim M.S."/>
            <person name="Lee J.M."/>
            <person name="Cheong K."/>
            <person name="Shin H.S."/>
            <person name="Kim S.B."/>
            <person name="Han K."/>
            <person name="Lee J."/>
            <person name="Park M."/>
            <person name="Lee H.A."/>
            <person name="Lee H.Y."/>
            <person name="Lee Y."/>
            <person name="Oh S."/>
            <person name="Lee J.H."/>
            <person name="Choi E."/>
            <person name="Choi E."/>
            <person name="Lee S.E."/>
            <person name="Jeon J."/>
            <person name="Kim H."/>
            <person name="Choi G."/>
            <person name="Song H."/>
            <person name="Lee J."/>
            <person name="Lee S.C."/>
            <person name="Kwon J.K."/>
            <person name="Lee H.Y."/>
            <person name="Koo N."/>
            <person name="Hong Y."/>
            <person name="Kim R.W."/>
            <person name="Kang W.H."/>
            <person name="Huh J.H."/>
            <person name="Kang B.C."/>
            <person name="Yang T.J."/>
            <person name="Lee Y.H."/>
            <person name="Bennetzen J.L."/>
            <person name="Choi D."/>
        </authorList>
    </citation>
    <scope>NUCLEOTIDE SEQUENCE [LARGE SCALE GENOMIC DNA]</scope>
    <source>
        <strain evidence="15">cv. CM334</strain>
    </source>
</reference>
<dbReference type="OMA" id="HICEIDD"/>
<proteinExistence type="inferred from homology"/>
<reference evidence="14 15" key="1">
    <citation type="journal article" date="2014" name="Nat. Genet.">
        <title>Genome sequence of the hot pepper provides insights into the evolution of pungency in Capsicum species.</title>
        <authorList>
            <person name="Kim S."/>
            <person name="Park M."/>
            <person name="Yeom S.I."/>
            <person name="Kim Y.M."/>
            <person name="Lee J.M."/>
            <person name="Lee H.A."/>
            <person name="Seo E."/>
            <person name="Choi J."/>
            <person name="Cheong K."/>
            <person name="Kim K.T."/>
            <person name="Jung K."/>
            <person name="Lee G.W."/>
            <person name="Oh S.K."/>
            <person name="Bae C."/>
            <person name="Kim S.B."/>
            <person name="Lee H.Y."/>
            <person name="Kim S.Y."/>
            <person name="Kim M.S."/>
            <person name="Kang B.C."/>
            <person name="Jo Y.D."/>
            <person name="Yang H.B."/>
            <person name="Jeong H.J."/>
            <person name="Kang W.H."/>
            <person name="Kwon J.K."/>
            <person name="Shin C."/>
            <person name="Lim J.Y."/>
            <person name="Park J.H."/>
            <person name="Huh J.H."/>
            <person name="Kim J.S."/>
            <person name="Kim B.D."/>
            <person name="Cohen O."/>
            <person name="Paran I."/>
            <person name="Suh M.C."/>
            <person name="Lee S.B."/>
            <person name="Kim Y.K."/>
            <person name="Shin Y."/>
            <person name="Noh S.J."/>
            <person name="Park J."/>
            <person name="Seo Y.S."/>
            <person name="Kwon S.Y."/>
            <person name="Kim H.A."/>
            <person name="Park J.M."/>
            <person name="Kim H.J."/>
            <person name="Choi S.B."/>
            <person name="Bosland P.W."/>
            <person name="Reeves G."/>
            <person name="Jo S.H."/>
            <person name="Lee B.W."/>
            <person name="Cho H.T."/>
            <person name="Choi H.S."/>
            <person name="Lee M.S."/>
            <person name="Yu Y."/>
            <person name="Do Choi Y."/>
            <person name="Park B.S."/>
            <person name="van Deynze A."/>
            <person name="Ashrafi H."/>
            <person name="Hill T."/>
            <person name="Kim W.T."/>
            <person name="Pai H.S."/>
            <person name="Ahn H.K."/>
            <person name="Yeam I."/>
            <person name="Giovannoni J.J."/>
            <person name="Rose J.K."/>
            <person name="Sorensen I."/>
            <person name="Lee S.J."/>
            <person name="Kim R.W."/>
            <person name="Choi I.Y."/>
            <person name="Choi B.S."/>
            <person name="Lim J.S."/>
            <person name="Lee Y.H."/>
            <person name="Choi D."/>
        </authorList>
    </citation>
    <scope>NUCLEOTIDE SEQUENCE [LARGE SCALE GENOMIC DNA]</scope>
    <source>
        <strain evidence="15">cv. CM334</strain>
    </source>
</reference>
<evidence type="ECO:0000256" key="11">
    <source>
        <dbReference type="ARBA" id="ARBA00023136"/>
    </source>
</evidence>
<dbReference type="InterPro" id="IPR042197">
    <property type="entry name" value="Apaf_helical"/>
</dbReference>
<dbReference type="GO" id="GO:0005524">
    <property type="term" value="F:ATP binding"/>
    <property type="evidence" value="ECO:0007669"/>
    <property type="project" value="UniProtKB-KW"/>
</dbReference>
<dbReference type="AlphaFoldDB" id="A0A1U8ERJ7"/>
<evidence type="ECO:0000256" key="8">
    <source>
        <dbReference type="ARBA" id="ARBA00022821"/>
    </source>
</evidence>
<dbReference type="Pfam" id="PF23559">
    <property type="entry name" value="WHD_DRP"/>
    <property type="match status" value="1"/>
</dbReference>
<dbReference type="PRINTS" id="PR00364">
    <property type="entry name" value="DISEASERSIST"/>
</dbReference>
<dbReference type="FunFam" id="1.10.10.10:FF:000322">
    <property type="entry name" value="Probable disease resistance protein At1g63360"/>
    <property type="match status" value="1"/>
</dbReference>
<accession>A0A1U8ERJ7</accession>
<feature type="domain" description="Disease resistance protein winged helix" evidence="13">
    <location>
        <begin position="237"/>
        <end position="298"/>
    </location>
</feature>
<evidence type="ECO:0000256" key="1">
    <source>
        <dbReference type="ARBA" id="ARBA00004170"/>
    </source>
</evidence>
<evidence type="ECO:0000313" key="15">
    <source>
        <dbReference type="Proteomes" id="UP000222542"/>
    </source>
</evidence>
<evidence type="ECO:0000256" key="2">
    <source>
        <dbReference type="ARBA" id="ARBA00004496"/>
    </source>
</evidence>
<dbReference type="InterPro" id="IPR036388">
    <property type="entry name" value="WH-like_DNA-bd_sf"/>
</dbReference>
<name>A0A1U8ERJ7_CAPAN</name>
<dbReference type="Gene3D" id="1.10.8.430">
    <property type="entry name" value="Helical domain of apoptotic protease-activating factors"/>
    <property type="match status" value="1"/>
</dbReference>
<feature type="domain" description="NB-ARC" evidence="12">
    <location>
        <begin position="1"/>
        <end position="144"/>
    </location>
</feature>
<dbReference type="GO" id="GO:0006952">
    <property type="term" value="P:defense response"/>
    <property type="evidence" value="ECO:0007669"/>
    <property type="project" value="UniProtKB-KW"/>
</dbReference>
<dbReference type="InterPro" id="IPR044974">
    <property type="entry name" value="Disease_R_plants"/>
</dbReference>
<dbReference type="GO" id="GO:0016020">
    <property type="term" value="C:membrane"/>
    <property type="evidence" value="ECO:0007669"/>
    <property type="project" value="UniProtKB-SubCell"/>
</dbReference>
<dbReference type="PANTHER" id="PTHR23155:SF1152">
    <property type="entry name" value="AAA+ ATPASE DOMAIN-CONTAINING PROTEIN"/>
    <property type="match status" value="1"/>
</dbReference>
<dbReference type="Proteomes" id="UP000222542">
    <property type="component" value="Unassembled WGS sequence"/>
</dbReference>
<evidence type="ECO:0000259" key="12">
    <source>
        <dbReference type="Pfam" id="PF00931"/>
    </source>
</evidence>
<organism evidence="14 15">
    <name type="scientific">Capsicum annuum</name>
    <name type="common">Capsicum pepper</name>
    <dbReference type="NCBI Taxonomy" id="4072"/>
    <lineage>
        <taxon>Eukaryota</taxon>
        <taxon>Viridiplantae</taxon>
        <taxon>Streptophyta</taxon>
        <taxon>Embryophyta</taxon>
        <taxon>Tracheophyta</taxon>
        <taxon>Spermatophyta</taxon>
        <taxon>Magnoliopsida</taxon>
        <taxon>eudicotyledons</taxon>
        <taxon>Gunneridae</taxon>
        <taxon>Pentapetalae</taxon>
        <taxon>asterids</taxon>
        <taxon>lamiids</taxon>
        <taxon>Solanales</taxon>
        <taxon>Solanaceae</taxon>
        <taxon>Solanoideae</taxon>
        <taxon>Capsiceae</taxon>
        <taxon>Capsicum</taxon>
    </lineage>
</organism>
<keyword evidence="10" id="KW-0175">Coiled coil</keyword>
<sequence>MPGIGKTTLAKRLYTHNVIISRFDVCSWGTISQAYNKRKTLLEMLGDLVPLNDSTCSDDELAEKLRRHLLKKSYLIVIDDLWSIDAWDALMRCFPDDKNSSRIILTNRRDNVASYTKRFSAPHHHRLFTDEESWRLLQKEVFGEERFPPELEKIGVQIAQSCRGLPLAIVLVAGLLAKIEKQELCWRKVTNDLRCSCVIADDAQRYMDIITLSFSLLPDQLKLCFLYFGEYFGNGVKVRKLIQRWVAEEFAIGNGLKSAENVAKDYVMELVDSNLVMVVRRSFSGKVIAISMHDLLGEFCSTTCIDQWGPEG</sequence>
<evidence type="ECO:0000256" key="3">
    <source>
        <dbReference type="ARBA" id="ARBA00008894"/>
    </source>
</evidence>
<dbReference type="InterPro" id="IPR027417">
    <property type="entry name" value="P-loop_NTPase"/>
</dbReference>
<dbReference type="PANTHER" id="PTHR23155">
    <property type="entry name" value="DISEASE RESISTANCE PROTEIN RP"/>
    <property type="match status" value="1"/>
</dbReference>
<evidence type="ECO:0000256" key="6">
    <source>
        <dbReference type="ARBA" id="ARBA00022737"/>
    </source>
</evidence>
<protein>
    <submittedName>
        <fullName evidence="14">Uncharacterized protein</fullName>
    </submittedName>
</protein>